<dbReference type="Gene3D" id="3.30.70.1320">
    <property type="entry name" value="Multidrug efflux transporter AcrB pore domain like"/>
    <property type="match status" value="1"/>
</dbReference>
<reference evidence="2 3" key="1">
    <citation type="submission" date="2016-10" db="EMBL/GenBank/DDBJ databases">
        <authorList>
            <person name="de Groot N.N."/>
        </authorList>
    </citation>
    <scope>NUCLEOTIDE SEQUENCE [LARGE SCALE GENOMIC DNA]</scope>
    <source>
        <strain evidence="2 3">GAS232</strain>
    </source>
</reference>
<evidence type="ECO:0000313" key="3">
    <source>
        <dbReference type="Proteomes" id="UP000182427"/>
    </source>
</evidence>
<dbReference type="InterPro" id="IPR027463">
    <property type="entry name" value="AcrB_DN_DC_subdom"/>
</dbReference>
<dbReference type="GO" id="GO:0042910">
    <property type="term" value="F:xenobiotic transmembrane transporter activity"/>
    <property type="evidence" value="ECO:0007669"/>
    <property type="project" value="TreeGrafter"/>
</dbReference>
<sequence>MSSFSIRNPYLIVVLCLVMMILGAVSIGDMPVDMFPAVNLPVVAVATFYSGMPPQQIEANITYHLERQFTLASGIDHMESRSLPGVSLIKVYFRAGTDPDADAASISSLASSDLRDMPPGTYPPIVLKQDAASTPVALVTLSGSGLNESKLKDVGQNFVRNQLASVAGASVTQPFGGRWRQIMLYADPYKLEANQLSPMDVVRSVNESNVILPAGDVQIGRYDYNIYTNSMLKGASDIAQVPLKMVGQAPVRVGDVATPQDSFGLQYNIVRVNGQRGVYLPIFKQGGDSNTIAIVNGVNDTLKKLVDVPASLKTDVEFDQSRFVKTAIETLVHEGGVGLFLTCLMILIFLGSLRATVAVFFSIPLSLLTTFFVLKMTGSSINSMVLGGLALALSRLIDNSVVVLENIFRHLEEGESPEVAAENGGKEVALPVLAGTLTTVVVFFPVTMLYGVSKFLFSALALAVVISLFASYFVALTVVPLFCARFIKSPHGEVVHESSEFEAEITPDAKSTHHGLWARFNAAFARGFDAVLHRYDRLVERVLQRPWQTLGAAGLLLVVSLCLFPLMGLSFFPRTDAGQFVISFKAPSGTKLEATEEEAARIEAIVRRIVSKHDLGMVVTNIGVDPGFSALFSPNAAMHTGFTQVALADSHKVSSFRYIDDVKAAIAKEIPEVQTFYSSGSLVDGVLNMGSPAPIDVRITGNDVTADFGLAQKLASQIRQVHGVADVYIPQDIDYPSLRISVDRTRASQLGLTEKEVVSNIITALTSNQMIAPSIWIDPNSGNNYFLTVMYKEGQIKSLEDLKAIPLHGTNITQPTRLDMVAKIEQFNAPTEMDHTQIRRNLDIYVRPQEEDLGKITAAIQKIVDEANPPRGINVTLAGSVTSMNASFRSFAIGLTLSVVLLYLILVAQFRSFLDPFIILLALPPGITGVILALLLWGTTLNVMSLMGVVMLAGIALSNSILIVEFAHHLRSQGMQVKEAITLSCRVRLRPILMTSLATLIGLLPMALKLGEGSESYAPLAQALIGGLTLSVLLTIFLVPAGFYLAYGRKDSEQHA</sequence>
<proteinExistence type="predicted"/>
<keyword evidence="1" id="KW-0812">Transmembrane</keyword>
<dbReference type="InterPro" id="IPR001036">
    <property type="entry name" value="Acrflvin-R"/>
</dbReference>
<feature type="transmembrane region" description="Helical" evidence="1">
    <location>
        <begin position="456"/>
        <end position="482"/>
    </location>
</feature>
<dbReference type="AlphaFoldDB" id="A0A1G7H0C6"/>
<dbReference type="Gene3D" id="3.30.70.1430">
    <property type="entry name" value="Multidrug efflux transporter AcrB pore domain"/>
    <property type="match status" value="2"/>
</dbReference>
<keyword evidence="1" id="KW-0472">Membrane</keyword>
<dbReference type="SUPFAM" id="SSF82714">
    <property type="entry name" value="Multidrug efflux transporter AcrB TolC docking domain, DN and DC subdomains"/>
    <property type="match status" value="2"/>
</dbReference>
<dbReference type="Gene3D" id="3.30.70.1440">
    <property type="entry name" value="Multidrug efflux transporter AcrB pore domain"/>
    <property type="match status" value="1"/>
</dbReference>
<protein>
    <submittedName>
        <fullName evidence="2">Multidrug efflux pump subunit AcrB</fullName>
    </submittedName>
</protein>
<dbReference type="SUPFAM" id="SSF82866">
    <property type="entry name" value="Multidrug efflux transporter AcrB transmembrane domain"/>
    <property type="match status" value="2"/>
</dbReference>
<keyword evidence="3" id="KW-1185">Reference proteome</keyword>
<dbReference type="PRINTS" id="PR00702">
    <property type="entry name" value="ACRIFLAVINRP"/>
</dbReference>
<dbReference type="RefSeq" id="WP_083344074.1">
    <property type="nucleotide sequence ID" value="NZ_LT629690.1"/>
</dbReference>
<feature type="transmembrane region" description="Helical" evidence="1">
    <location>
        <begin position="9"/>
        <end position="28"/>
    </location>
</feature>
<dbReference type="Gene3D" id="1.20.1640.10">
    <property type="entry name" value="Multidrug efflux transporter AcrB transmembrane domain"/>
    <property type="match status" value="2"/>
</dbReference>
<dbReference type="EMBL" id="LT629690">
    <property type="protein sequence ID" value="SDE93774.1"/>
    <property type="molecule type" value="Genomic_DNA"/>
</dbReference>
<feature type="transmembrane region" description="Helical" evidence="1">
    <location>
        <begin position="917"/>
        <end position="937"/>
    </location>
</feature>
<dbReference type="Proteomes" id="UP000182427">
    <property type="component" value="Chromosome I"/>
</dbReference>
<keyword evidence="1" id="KW-1133">Transmembrane helix</keyword>
<evidence type="ECO:0000256" key="1">
    <source>
        <dbReference type="SAM" id="Phobius"/>
    </source>
</evidence>
<dbReference type="PANTHER" id="PTHR32063">
    <property type="match status" value="1"/>
</dbReference>
<dbReference type="Gene3D" id="3.30.2090.10">
    <property type="entry name" value="Multidrug efflux transporter AcrB TolC docking domain, DN and DC subdomains"/>
    <property type="match status" value="2"/>
</dbReference>
<dbReference type="SUPFAM" id="SSF82693">
    <property type="entry name" value="Multidrug efflux transporter AcrB pore domain, PN1, PN2, PC1 and PC2 subdomains"/>
    <property type="match status" value="2"/>
</dbReference>
<gene>
    <name evidence="2" type="ORF">SAMN05444167_0867</name>
</gene>
<feature type="transmembrane region" description="Helical" evidence="1">
    <location>
        <begin position="943"/>
        <end position="968"/>
    </location>
</feature>
<feature type="transmembrane region" description="Helical" evidence="1">
    <location>
        <begin position="891"/>
        <end position="910"/>
    </location>
</feature>
<dbReference type="OrthoDB" id="9757876at2"/>
<name>A0A1G7H0C6_9BACT</name>
<accession>A0A1G7H0C6</accession>
<organism evidence="2 3">
    <name type="scientific">Terriglobus roseus</name>
    <dbReference type="NCBI Taxonomy" id="392734"/>
    <lineage>
        <taxon>Bacteria</taxon>
        <taxon>Pseudomonadati</taxon>
        <taxon>Acidobacteriota</taxon>
        <taxon>Terriglobia</taxon>
        <taxon>Terriglobales</taxon>
        <taxon>Acidobacteriaceae</taxon>
        <taxon>Terriglobus</taxon>
    </lineage>
</organism>
<dbReference type="PANTHER" id="PTHR32063:SF8">
    <property type="entry name" value="CATION EFFLUX PROTEIN"/>
    <property type="match status" value="1"/>
</dbReference>
<feature type="transmembrane region" description="Helical" evidence="1">
    <location>
        <begin position="550"/>
        <end position="572"/>
    </location>
</feature>
<feature type="transmembrane region" description="Helical" evidence="1">
    <location>
        <begin position="331"/>
        <end position="350"/>
    </location>
</feature>
<evidence type="ECO:0000313" key="2">
    <source>
        <dbReference type="EMBL" id="SDE93774.1"/>
    </source>
</evidence>
<feature type="transmembrane region" description="Helical" evidence="1">
    <location>
        <begin position="989"/>
        <end position="1008"/>
    </location>
</feature>
<feature type="transmembrane region" description="Helical" evidence="1">
    <location>
        <begin position="428"/>
        <end position="450"/>
    </location>
</feature>
<feature type="transmembrane region" description="Helical" evidence="1">
    <location>
        <begin position="1020"/>
        <end position="1047"/>
    </location>
</feature>
<feature type="transmembrane region" description="Helical" evidence="1">
    <location>
        <begin position="356"/>
        <end position="374"/>
    </location>
</feature>
<dbReference type="Pfam" id="PF00873">
    <property type="entry name" value="ACR_tran"/>
    <property type="match status" value="1"/>
</dbReference>
<dbReference type="GO" id="GO:0005886">
    <property type="term" value="C:plasma membrane"/>
    <property type="evidence" value="ECO:0007669"/>
    <property type="project" value="TreeGrafter"/>
</dbReference>